<name>A0AAV4PVD8_CAEEX</name>
<protein>
    <submittedName>
        <fullName evidence="1">Uncharacterized protein</fullName>
    </submittedName>
</protein>
<proteinExistence type="predicted"/>
<evidence type="ECO:0000313" key="1">
    <source>
        <dbReference type="EMBL" id="GIY01027.1"/>
    </source>
</evidence>
<gene>
    <name evidence="1" type="ORF">CEXT_20121</name>
</gene>
<comment type="caution">
    <text evidence="1">The sequence shown here is derived from an EMBL/GenBank/DDBJ whole genome shotgun (WGS) entry which is preliminary data.</text>
</comment>
<dbReference type="AlphaFoldDB" id="A0AAV4PVD8"/>
<keyword evidence="2" id="KW-1185">Reference proteome</keyword>
<dbReference type="Proteomes" id="UP001054945">
    <property type="component" value="Unassembled WGS sequence"/>
</dbReference>
<reference evidence="1 2" key="1">
    <citation type="submission" date="2021-06" db="EMBL/GenBank/DDBJ databases">
        <title>Caerostris extrusa draft genome.</title>
        <authorList>
            <person name="Kono N."/>
            <person name="Arakawa K."/>
        </authorList>
    </citation>
    <scope>NUCLEOTIDE SEQUENCE [LARGE SCALE GENOMIC DNA]</scope>
</reference>
<sequence>MSKTDPLSKFNELFEFPKLSLNLKTPQITISIPKELNGDVDSTHNYNKERLNSITNEISSSGKQGLVSDVEDNFNIKKCFISDKLLEKDVDDANLNEEISTIFKSESNEMGSLKSHSLVSPVFSNTTLKGFKEPIYCRKFSELKSEANVRLNMKNKLEKDDTKKNEFACTYIRKY</sequence>
<evidence type="ECO:0000313" key="2">
    <source>
        <dbReference type="Proteomes" id="UP001054945"/>
    </source>
</evidence>
<accession>A0AAV4PVD8</accession>
<dbReference type="EMBL" id="BPLR01005249">
    <property type="protein sequence ID" value="GIY01027.1"/>
    <property type="molecule type" value="Genomic_DNA"/>
</dbReference>
<organism evidence="1 2">
    <name type="scientific">Caerostris extrusa</name>
    <name type="common">Bark spider</name>
    <name type="synonym">Caerostris bankana</name>
    <dbReference type="NCBI Taxonomy" id="172846"/>
    <lineage>
        <taxon>Eukaryota</taxon>
        <taxon>Metazoa</taxon>
        <taxon>Ecdysozoa</taxon>
        <taxon>Arthropoda</taxon>
        <taxon>Chelicerata</taxon>
        <taxon>Arachnida</taxon>
        <taxon>Araneae</taxon>
        <taxon>Araneomorphae</taxon>
        <taxon>Entelegynae</taxon>
        <taxon>Araneoidea</taxon>
        <taxon>Araneidae</taxon>
        <taxon>Caerostris</taxon>
    </lineage>
</organism>